<accession>A0ABN0JPG2</accession>
<dbReference type="PANTHER" id="PTHR43628:SF1">
    <property type="entry name" value="CHITIN SYNTHASE REGULATORY FACTOR 2-RELATED"/>
    <property type="match status" value="1"/>
</dbReference>
<evidence type="ECO:0000313" key="1">
    <source>
        <dbReference type="EMBL" id="ENU27231.1"/>
    </source>
</evidence>
<dbReference type="InterPro" id="IPR006597">
    <property type="entry name" value="Sel1-like"/>
</dbReference>
<keyword evidence="2" id="KW-1185">Reference proteome</keyword>
<dbReference type="SMART" id="SM00671">
    <property type="entry name" value="SEL1"/>
    <property type="match status" value="7"/>
</dbReference>
<dbReference type="RefSeq" id="WP_004661180.1">
    <property type="nucleotide sequence ID" value="NZ_BMDV01000002.1"/>
</dbReference>
<dbReference type="InterPro" id="IPR011990">
    <property type="entry name" value="TPR-like_helical_dom_sf"/>
</dbReference>
<sequence length="603" mass="69484">MTLYYLTGEEIKRGDIVLYLSKNDERYAFESPVMKVWDVVKTNAGKVIGVALMHPNTDNPVIYPRVIHTNIDRQKEQAEQPIKFGDLEGAYTTTETLVLRSDVFRLLSFLLKDEQLKETNEKNHAFIEQKIAKLIQDSNGLALFYQAKCIAYPQQDFDTYLQSLVQAAKSEFTPAICEFGLEFFIGRIIEKDHQRSLGFYKEASELGDCIASYELANRYANGTGTTQDLAKSVEILELAAKQGSWRAKLALGSYYRFGWLSSFLAPHHQGYREINKEVISPEKAFFHYAHIVNQAPKTELTALMNAQYHLGWMYQDGIGVAQDYKQAVRWYQESSNLGNVIATNNLADKYEYGLGVEQDLDIAFELYAIAAEGNVVAAHLSLGRMYLQGRGIEKNLDLAQKHLKEVLSAGIDQIENMQQEAWQLLESFSEDTILKQAQKILAQPQNYTNEEIRKTANDIYKPYIKDGAKFRTQLYVEMAKRGDDAAQSQVGDWYLKGWGTEINYEQAYYWVSKAMGQDNWYAYYQMGYFYENGIIVEQNLEYAQELYKASLKDTQLFPKTINGKPNPEYEKFYRLSNKEALAGLERIQKLIREQTPKWMFWKR</sequence>
<dbReference type="EMBL" id="APOJ01000022">
    <property type="protein sequence ID" value="ENU27231.1"/>
    <property type="molecule type" value="Genomic_DNA"/>
</dbReference>
<reference evidence="2" key="1">
    <citation type="submission" date="2013-02" db="EMBL/GenBank/DDBJ databases">
        <title>The Genome Sequence of Acinetobacter sp. NIPH 236.</title>
        <authorList>
            <consortium name="The Broad Institute Genome Sequencing Platform"/>
            <consortium name="The Broad Institute Genome Sequencing Center for Infectious Disease"/>
            <person name="Cerqueira G."/>
            <person name="Feldgarden M."/>
            <person name="Courvalin P."/>
            <person name="Perichon B."/>
            <person name="Grillot-Courvalin C."/>
            <person name="Clermont D."/>
            <person name="Rocha E."/>
            <person name="Yoon E.-J."/>
            <person name="Nemec A."/>
            <person name="Walker B."/>
            <person name="Young S.K."/>
            <person name="Zeng Q."/>
            <person name="Gargeya S."/>
            <person name="Fitzgerald M."/>
            <person name="Haas B."/>
            <person name="Abouelleil A."/>
            <person name="Alvarado L."/>
            <person name="Arachchi H.M."/>
            <person name="Berlin A.M."/>
            <person name="Chapman S.B."/>
            <person name="Dewar J."/>
            <person name="Goldberg J."/>
            <person name="Griggs A."/>
            <person name="Gujja S."/>
            <person name="Hansen M."/>
            <person name="Howarth C."/>
            <person name="Imamovic A."/>
            <person name="Larimer J."/>
            <person name="McCowan C."/>
            <person name="Murphy C."/>
            <person name="Neiman D."/>
            <person name="Pearson M."/>
            <person name="Priest M."/>
            <person name="Roberts A."/>
            <person name="Saif S."/>
            <person name="Shea T."/>
            <person name="Sisk P."/>
            <person name="Sykes S."/>
            <person name="Wortman J."/>
            <person name="Nusbaum C."/>
            <person name="Birren B."/>
        </authorList>
    </citation>
    <scope>NUCLEOTIDE SEQUENCE [LARGE SCALE GENOMIC DNA]</scope>
    <source>
        <strain evidence="2">NIPH 236</strain>
    </source>
</reference>
<dbReference type="InterPro" id="IPR052945">
    <property type="entry name" value="Mitotic_Regulator"/>
</dbReference>
<evidence type="ECO:0008006" key="3">
    <source>
        <dbReference type="Google" id="ProtNLM"/>
    </source>
</evidence>
<protein>
    <recommendedName>
        <fullName evidence="3">Sel1 repeat family protein</fullName>
    </recommendedName>
</protein>
<dbReference type="Pfam" id="PF08238">
    <property type="entry name" value="Sel1"/>
    <property type="match status" value="7"/>
</dbReference>
<evidence type="ECO:0000313" key="2">
    <source>
        <dbReference type="Proteomes" id="UP000013190"/>
    </source>
</evidence>
<dbReference type="PANTHER" id="PTHR43628">
    <property type="entry name" value="ACTIVATOR OF C KINASE PROTEIN 1-RELATED"/>
    <property type="match status" value="1"/>
</dbReference>
<dbReference type="SUPFAM" id="SSF81901">
    <property type="entry name" value="HCP-like"/>
    <property type="match status" value="3"/>
</dbReference>
<dbReference type="Proteomes" id="UP000013190">
    <property type="component" value="Unassembled WGS sequence"/>
</dbReference>
<reference evidence="1 2" key="2">
    <citation type="journal article" date="2016" name="Int. J. Syst. Evol. Microbiol.">
        <title>Taxonomy of haemolytic and/or proteolytic strains of the genus Acinetobacter with the proposal of Acinetobacter courvalinii sp. nov. (genomic species 14 sensu Bouvet &amp; Jeanjean), Acinetobacter dispersus sp. nov. (genomic species 17), Acinetobacter modestus sp. nov., Acinetobacter proteolyticus sp. nov. and Acinetobacter vivianii sp. nov.</title>
        <authorList>
            <person name="Nemec A."/>
            <person name="Radolfova-Krizova L."/>
            <person name="Maixnerova M."/>
            <person name="Vrestiakova E."/>
            <person name="Jezek P."/>
            <person name="Sedo O."/>
        </authorList>
    </citation>
    <scope>NUCLEOTIDE SEQUENCE [LARGE SCALE GENOMIC DNA]</scope>
    <source>
        <strain evidence="1 2">NIPH 236</strain>
    </source>
</reference>
<dbReference type="GeneID" id="92834754"/>
<organism evidence="1 2">
    <name type="scientific">Acinetobacter modestus</name>
    <dbReference type="NCBI Taxonomy" id="1776740"/>
    <lineage>
        <taxon>Bacteria</taxon>
        <taxon>Pseudomonadati</taxon>
        <taxon>Pseudomonadota</taxon>
        <taxon>Gammaproteobacteria</taxon>
        <taxon>Moraxellales</taxon>
        <taxon>Moraxellaceae</taxon>
        <taxon>Acinetobacter</taxon>
    </lineage>
</organism>
<dbReference type="Gene3D" id="1.25.40.10">
    <property type="entry name" value="Tetratricopeptide repeat domain"/>
    <property type="match status" value="3"/>
</dbReference>
<proteinExistence type="predicted"/>
<name>A0ABN0JPG2_9GAMM</name>
<comment type="caution">
    <text evidence="1">The sequence shown here is derived from an EMBL/GenBank/DDBJ whole genome shotgun (WGS) entry which is preliminary data.</text>
</comment>
<gene>
    <name evidence="1" type="ORF">F992_01343</name>
</gene>